<evidence type="ECO:0000313" key="4">
    <source>
        <dbReference type="RefSeq" id="XP_003747361.1"/>
    </source>
</evidence>
<dbReference type="RefSeq" id="XP_003747361.1">
    <property type="nucleotide sequence ID" value="XM_003747313.3"/>
</dbReference>
<feature type="compositionally biased region" description="Acidic residues" evidence="1">
    <location>
        <begin position="36"/>
        <end position="48"/>
    </location>
</feature>
<organism evidence="3 4">
    <name type="scientific">Galendromus occidentalis</name>
    <name type="common">western predatory mite</name>
    <dbReference type="NCBI Taxonomy" id="34638"/>
    <lineage>
        <taxon>Eukaryota</taxon>
        <taxon>Metazoa</taxon>
        <taxon>Ecdysozoa</taxon>
        <taxon>Arthropoda</taxon>
        <taxon>Chelicerata</taxon>
        <taxon>Arachnida</taxon>
        <taxon>Acari</taxon>
        <taxon>Parasitiformes</taxon>
        <taxon>Mesostigmata</taxon>
        <taxon>Gamasina</taxon>
        <taxon>Phytoseioidea</taxon>
        <taxon>Phytoseiidae</taxon>
        <taxon>Typhlodrominae</taxon>
        <taxon>Galendromus</taxon>
    </lineage>
</organism>
<feature type="compositionally biased region" description="Basic residues" evidence="1">
    <location>
        <begin position="136"/>
        <end position="149"/>
    </location>
</feature>
<keyword evidence="3" id="KW-1185">Reference proteome</keyword>
<dbReference type="Proteomes" id="UP000694867">
    <property type="component" value="Unplaced"/>
</dbReference>
<evidence type="ECO:0000256" key="1">
    <source>
        <dbReference type="SAM" id="MobiDB-lite"/>
    </source>
</evidence>
<sequence>MRVFHIIIVVSLAICLGTVNAQRKSSKKTTVAPAYDDYDDYDAATEEDPSTKNASVEGPSTTPGPVGEEAPAKGLFSKNHFKVRSRPSPHPAVKTKPTLPSFIKHPANIADLGHEHPPEIKATEPPLPRPKATSPKPHRFSATLHRKKAPPKEQPKEDYEYEDANEDVSKPKPTPSTISRPVRPRTRQ</sequence>
<name>A0AAJ6W0B2_9ACAR</name>
<feature type="region of interest" description="Disordered" evidence="1">
    <location>
        <begin position="25"/>
        <end position="188"/>
    </location>
</feature>
<reference evidence="4" key="1">
    <citation type="submission" date="2025-08" db="UniProtKB">
        <authorList>
            <consortium name="RefSeq"/>
        </authorList>
    </citation>
    <scope>IDENTIFICATION</scope>
</reference>
<evidence type="ECO:0000256" key="2">
    <source>
        <dbReference type="SAM" id="SignalP"/>
    </source>
</evidence>
<feature type="chain" id="PRO_5042617967" evidence="2">
    <location>
        <begin position="22"/>
        <end position="188"/>
    </location>
</feature>
<proteinExistence type="predicted"/>
<gene>
    <name evidence="4" type="primary">LOC100897460</name>
</gene>
<dbReference type="AlphaFoldDB" id="A0AAJ6W0B2"/>
<feature type="compositionally biased region" description="Polar residues" evidence="1">
    <location>
        <begin position="51"/>
        <end position="63"/>
    </location>
</feature>
<keyword evidence="2" id="KW-0732">Signal</keyword>
<accession>A0AAJ6W0B2</accession>
<protein>
    <submittedName>
        <fullName evidence="4">Uncharacterized protein LOC100897460</fullName>
    </submittedName>
</protein>
<feature type="compositionally biased region" description="Basic and acidic residues" evidence="1">
    <location>
        <begin position="112"/>
        <end position="122"/>
    </location>
</feature>
<feature type="signal peptide" evidence="2">
    <location>
        <begin position="1"/>
        <end position="21"/>
    </location>
</feature>
<dbReference type="GeneID" id="100897460"/>
<evidence type="ECO:0000313" key="3">
    <source>
        <dbReference type="Proteomes" id="UP000694867"/>
    </source>
</evidence>
<dbReference type="KEGG" id="goe:100897460"/>